<dbReference type="RefSeq" id="WP_019620793.1">
    <property type="nucleotide sequence ID" value="NZ_AP014545.1"/>
</dbReference>
<dbReference type="PANTHER" id="PTHR14969:SF13">
    <property type="entry name" value="AT30094P"/>
    <property type="match status" value="1"/>
</dbReference>
<dbReference type="EC" id="3.6.1.27" evidence="1"/>
<evidence type="ECO:0000313" key="7">
    <source>
        <dbReference type="Proteomes" id="UP000595663"/>
    </source>
</evidence>
<dbReference type="OrthoDB" id="9780918at2"/>
<dbReference type="PANTHER" id="PTHR14969">
    <property type="entry name" value="SPHINGOSINE-1-PHOSPHATE PHOSPHOHYDROLASE"/>
    <property type="match status" value="1"/>
</dbReference>
<dbReference type="Gene3D" id="1.20.144.10">
    <property type="entry name" value="Phosphatidic acid phosphatase type 2/haloperoxidase"/>
    <property type="match status" value="2"/>
</dbReference>
<feature type="transmembrane region" description="Helical" evidence="4">
    <location>
        <begin position="104"/>
        <end position="123"/>
    </location>
</feature>
<protein>
    <recommendedName>
        <fullName evidence="1">undecaprenyl-diphosphate phosphatase</fullName>
        <ecNumber evidence="1">3.6.1.27</ecNumber>
    </recommendedName>
    <alternativeName>
        <fullName evidence="2">Undecaprenyl pyrophosphate phosphatase</fullName>
    </alternativeName>
</protein>
<evidence type="ECO:0000256" key="2">
    <source>
        <dbReference type="ARBA" id="ARBA00032707"/>
    </source>
</evidence>
<evidence type="ECO:0000256" key="4">
    <source>
        <dbReference type="SAM" id="Phobius"/>
    </source>
</evidence>
<dbReference type="SMART" id="SM00014">
    <property type="entry name" value="acidPPc"/>
    <property type="match status" value="1"/>
</dbReference>
<dbReference type="KEGG" id="ajp:AMJAP_0430"/>
<evidence type="ECO:0000313" key="6">
    <source>
        <dbReference type="EMBL" id="BBB25029.1"/>
    </source>
</evidence>
<dbReference type="InterPro" id="IPR000326">
    <property type="entry name" value="PAP2/HPO"/>
</dbReference>
<feature type="transmembrane region" description="Helical" evidence="4">
    <location>
        <begin position="78"/>
        <end position="97"/>
    </location>
</feature>
<name>A0A7R6P369_9GAMM</name>
<dbReference type="Proteomes" id="UP000595663">
    <property type="component" value="Chromosome"/>
</dbReference>
<organism evidence="6 7">
    <name type="scientific">Amphritea japonica ATCC BAA-1530</name>
    <dbReference type="NCBI Taxonomy" id="1278309"/>
    <lineage>
        <taxon>Bacteria</taxon>
        <taxon>Pseudomonadati</taxon>
        <taxon>Pseudomonadota</taxon>
        <taxon>Gammaproteobacteria</taxon>
        <taxon>Oceanospirillales</taxon>
        <taxon>Oceanospirillaceae</taxon>
        <taxon>Amphritea</taxon>
    </lineage>
</organism>
<feature type="transmembrane region" description="Helical" evidence="4">
    <location>
        <begin position="230"/>
        <end position="248"/>
    </location>
</feature>
<keyword evidence="4" id="KW-0812">Transmembrane</keyword>
<dbReference type="Pfam" id="PF01569">
    <property type="entry name" value="PAP2"/>
    <property type="match status" value="1"/>
</dbReference>
<evidence type="ECO:0000259" key="5">
    <source>
        <dbReference type="SMART" id="SM00014"/>
    </source>
</evidence>
<comment type="catalytic activity">
    <reaction evidence="3">
        <text>di-trans,octa-cis-undecaprenyl diphosphate + H2O = di-trans,octa-cis-undecaprenyl phosphate + phosphate + H(+)</text>
        <dbReference type="Rhea" id="RHEA:28094"/>
        <dbReference type="ChEBI" id="CHEBI:15377"/>
        <dbReference type="ChEBI" id="CHEBI:15378"/>
        <dbReference type="ChEBI" id="CHEBI:43474"/>
        <dbReference type="ChEBI" id="CHEBI:58405"/>
        <dbReference type="ChEBI" id="CHEBI:60392"/>
        <dbReference type="EC" id="3.6.1.27"/>
    </reaction>
</comment>
<feature type="domain" description="Phosphatidic acid phosphatase type 2/haloperoxidase" evidence="5">
    <location>
        <begin position="106"/>
        <end position="218"/>
    </location>
</feature>
<gene>
    <name evidence="6" type="ORF">AMJAP_0430</name>
</gene>
<dbReference type="GO" id="GO:0050380">
    <property type="term" value="F:undecaprenyl-diphosphatase activity"/>
    <property type="evidence" value="ECO:0007669"/>
    <property type="project" value="UniProtKB-EC"/>
</dbReference>
<feature type="transmembrane region" description="Helical" evidence="4">
    <location>
        <begin position="36"/>
        <end position="58"/>
    </location>
</feature>
<feature type="transmembrane region" description="Helical" evidence="4">
    <location>
        <begin position="179"/>
        <end position="195"/>
    </location>
</feature>
<proteinExistence type="predicted"/>
<keyword evidence="4" id="KW-1133">Transmembrane helix</keyword>
<accession>A0A7R6P369</accession>
<evidence type="ECO:0000256" key="1">
    <source>
        <dbReference type="ARBA" id="ARBA00012374"/>
    </source>
</evidence>
<dbReference type="InterPro" id="IPR036938">
    <property type="entry name" value="PAP2/HPO_sf"/>
</dbReference>
<sequence length="287" mass="31496">MQSLLTQIKACFIVAGLPGQLESAQQRFNQETDPQALVRLTLLALVLLGTALLLWLIAGYHGAFHLLNQFTPYFPSTFWQIVTFMGDTTFVLALSLLVARRNPAILWVLLIAAVYGTLATHGFKNLFDAGRPPVTLLTDEYNLVGRALKNGSFPSGHSLSALVFVTTAYYFFNNPVLRVSLLLIGGLVALSRVMVAAHWPIDVLVGSALGILVTVAAIKTAQRYALGFRLPTHFFILFLLLTAALMILGGHDGGYPQAHLFAKVIALSSLLVFVFEYFLPPRQPRTR</sequence>
<evidence type="ECO:0000256" key="3">
    <source>
        <dbReference type="ARBA" id="ARBA00047594"/>
    </source>
</evidence>
<keyword evidence="4" id="KW-0472">Membrane</keyword>
<feature type="transmembrane region" description="Helical" evidence="4">
    <location>
        <begin position="201"/>
        <end position="218"/>
    </location>
</feature>
<reference evidence="6 7" key="1">
    <citation type="journal article" date="2008" name="Int. J. Syst. Evol. Microbiol.">
        <title>Amphritea japonica sp. nov. and Amphritea balenae sp. nov., isolated from the sediment adjacent to sperm whale carcasses off Kagoshima, Japan.</title>
        <authorList>
            <person name="Miyazaki M."/>
            <person name="Nogi Y."/>
            <person name="Fujiwara Y."/>
            <person name="Kawato M."/>
            <person name="Nagahama T."/>
            <person name="Kubokawa K."/>
            <person name="Horikoshi K."/>
        </authorList>
    </citation>
    <scope>NUCLEOTIDE SEQUENCE [LARGE SCALE GENOMIC DNA]</scope>
    <source>
        <strain evidence="6 7">ATCC BAA-1530</strain>
    </source>
</reference>
<dbReference type="AlphaFoldDB" id="A0A7R6P369"/>
<feature type="transmembrane region" description="Helical" evidence="4">
    <location>
        <begin position="153"/>
        <end position="172"/>
    </location>
</feature>
<dbReference type="SUPFAM" id="SSF48317">
    <property type="entry name" value="Acid phosphatase/Vanadium-dependent haloperoxidase"/>
    <property type="match status" value="1"/>
</dbReference>
<feature type="transmembrane region" description="Helical" evidence="4">
    <location>
        <begin position="260"/>
        <end position="279"/>
    </location>
</feature>
<dbReference type="EMBL" id="AP014545">
    <property type="protein sequence ID" value="BBB25029.1"/>
    <property type="molecule type" value="Genomic_DNA"/>
</dbReference>
<keyword evidence="7" id="KW-1185">Reference proteome</keyword>